<evidence type="ECO:0000313" key="1">
    <source>
        <dbReference type="EMBL" id="RDH92872.1"/>
    </source>
</evidence>
<proteinExistence type="predicted"/>
<organism evidence="1 2">
    <name type="scientific">endosymbiont of Lamellibrachia luymesi</name>
    <dbReference type="NCBI Taxonomy" id="2200907"/>
    <lineage>
        <taxon>Bacteria</taxon>
        <taxon>Pseudomonadati</taxon>
        <taxon>Pseudomonadota</taxon>
        <taxon>Gammaproteobacteria</taxon>
        <taxon>sulfur-oxidizing symbionts</taxon>
    </lineage>
</organism>
<dbReference type="SUPFAM" id="SSF103190">
    <property type="entry name" value="Sensory domain-like"/>
    <property type="match status" value="1"/>
</dbReference>
<dbReference type="EMBL" id="QFXD01000041">
    <property type="protein sequence ID" value="RDH92872.1"/>
    <property type="molecule type" value="Genomic_DNA"/>
</dbReference>
<protein>
    <submittedName>
        <fullName evidence="1">Uncharacterized protein</fullName>
    </submittedName>
</protein>
<gene>
    <name evidence="1" type="ORF">DIZ79_02210</name>
</gene>
<dbReference type="InterPro" id="IPR029151">
    <property type="entry name" value="Sensor-like_sf"/>
</dbReference>
<reference evidence="1 2" key="1">
    <citation type="journal article" date="2018" name="ISME J.">
        <title>Endosymbiont genomes yield clues of tubeworm success.</title>
        <authorList>
            <person name="Li Y."/>
            <person name="Liles M.R."/>
            <person name="Halanych K.M."/>
        </authorList>
    </citation>
    <scope>NUCLEOTIDE SEQUENCE [LARGE SCALE GENOMIC DNA]</scope>
    <source>
        <strain evidence="1">A1422</strain>
    </source>
</reference>
<evidence type="ECO:0000313" key="2">
    <source>
        <dbReference type="Proteomes" id="UP000255508"/>
    </source>
</evidence>
<dbReference type="Proteomes" id="UP000255508">
    <property type="component" value="Unassembled WGS sequence"/>
</dbReference>
<dbReference type="AlphaFoldDB" id="A0A370E1N2"/>
<accession>A0A370E1N2</accession>
<comment type="caution">
    <text evidence="1">The sequence shown here is derived from an EMBL/GenBank/DDBJ whole genome shotgun (WGS) entry which is preliminary data.</text>
</comment>
<sequence length="320" mass="36023">MSSIQQNILEKKAALASAIGEPLSALAKDCAEVWQDPDQLDQRLQDHQSDISSCDFLYAWDLDGLEVSSLISAGVADRSWRGRDLSNRPYLKNNLPFKGIMLSSVYRSMYSSTECVTALQAVRINKSLVGFIAADFSLDKLLTDTRLDNPELRWQQFKGDPAVRGTVFMQQRIQSRLDDQLDSVHDTVHALMTAHGIFHTKIHYSSGRCSFWLLDDPYSYWIHGVEEIIDPDLSLVYPLHTYPAEAKVTPTQIRAVLDELKALRFADETIYLRSSSLNIMNGMLGLTFSCDGSHYMPMEEFLEKNLGFWIGELAGSKADG</sequence>
<name>A0A370E1N2_9GAMM</name>